<dbReference type="RefSeq" id="XP_031918907.1">
    <property type="nucleotide sequence ID" value="XM_032053204.1"/>
</dbReference>
<dbReference type="AlphaFoldDB" id="A0A5N6T8Z0"/>
<evidence type="ECO:0000313" key="1">
    <source>
        <dbReference type="EMBL" id="KAE8142844.1"/>
    </source>
</evidence>
<dbReference type="EMBL" id="ML743553">
    <property type="protein sequence ID" value="KAE8142844.1"/>
    <property type="molecule type" value="Genomic_DNA"/>
</dbReference>
<gene>
    <name evidence="1" type="ORF">BDV38DRAFT_234121</name>
</gene>
<protein>
    <submittedName>
        <fullName evidence="1">Uncharacterized protein</fullName>
    </submittedName>
</protein>
<dbReference type="SUPFAM" id="SSF54593">
    <property type="entry name" value="Glyoxalase/Bleomycin resistance protein/Dihydroxybiphenyl dioxygenase"/>
    <property type="match status" value="1"/>
</dbReference>
<name>A0A5N6T8Z0_ASPPS</name>
<evidence type="ECO:0000313" key="2">
    <source>
        <dbReference type="Proteomes" id="UP000325672"/>
    </source>
</evidence>
<dbReference type="OrthoDB" id="3360610at2759"/>
<sequence>MIVRELPAPAHGASIPDITAIGPEQESVASWRKRCNIDTGKQIRLVKLSHMRYQHPDLNEITVFLQDFGMEVVKKTDDRIWYRGYGRDQYVYYAQRGEKKFLGGTFEVESYQELEK</sequence>
<keyword evidence="2" id="KW-1185">Reference proteome</keyword>
<dbReference type="GeneID" id="43637414"/>
<reference evidence="1 2" key="1">
    <citation type="submission" date="2019-04" db="EMBL/GenBank/DDBJ databases">
        <title>Friends and foes A comparative genomics study of 23 Aspergillus species from section Flavi.</title>
        <authorList>
            <consortium name="DOE Joint Genome Institute"/>
            <person name="Kjaerbolling I."/>
            <person name="Vesth T."/>
            <person name="Frisvad J.C."/>
            <person name="Nybo J.L."/>
            <person name="Theobald S."/>
            <person name="Kildgaard S."/>
            <person name="Isbrandt T."/>
            <person name="Kuo A."/>
            <person name="Sato A."/>
            <person name="Lyhne E.K."/>
            <person name="Kogle M.E."/>
            <person name="Wiebenga A."/>
            <person name="Kun R.S."/>
            <person name="Lubbers R.J."/>
            <person name="Makela M.R."/>
            <person name="Barry K."/>
            <person name="Chovatia M."/>
            <person name="Clum A."/>
            <person name="Daum C."/>
            <person name="Haridas S."/>
            <person name="He G."/>
            <person name="LaButti K."/>
            <person name="Lipzen A."/>
            <person name="Mondo S."/>
            <person name="Riley R."/>
            <person name="Salamov A."/>
            <person name="Simmons B.A."/>
            <person name="Magnuson J.K."/>
            <person name="Henrissat B."/>
            <person name="Mortensen U.H."/>
            <person name="Larsen T.O."/>
            <person name="Devries R.P."/>
            <person name="Grigoriev I.V."/>
            <person name="Machida M."/>
            <person name="Baker S.E."/>
            <person name="Andersen M.R."/>
        </authorList>
    </citation>
    <scope>NUCLEOTIDE SEQUENCE [LARGE SCALE GENOMIC DNA]</scope>
    <source>
        <strain evidence="1 2">CBS 117625</strain>
    </source>
</reference>
<dbReference type="Gene3D" id="3.10.180.10">
    <property type="entry name" value="2,3-Dihydroxybiphenyl 1,2-Dioxygenase, domain 1"/>
    <property type="match status" value="1"/>
</dbReference>
<proteinExistence type="predicted"/>
<organism evidence="1 2">
    <name type="scientific">Aspergillus pseudotamarii</name>
    <dbReference type="NCBI Taxonomy" id="132259"/>
    <lineage>
        <taxon>Eukaryota</taxon>
        <taxon>Fungi</taxon>
        <taxon>Dikarya</taxon>
        <taxon>Ascomycota</taxon>
        <taxon>Pezizomycotina</taxon>
        <taxon>Eurotiomycetes</taxon>
        <taxon>Eurotiomycetidae</taxon>
        <taxon>Eurotiales</taxon>
        <taxon>Aspergillaceae</taxon>
        <taxon>Aspergillus</taxon>
        <taxon>Aspergillus subgen. Circumdati</taxon>
    </lineage>
</organism>
<dbReference type="Proteomes" id="UP000325672">
    <property type="component" value="Unassembled WGS sequence"/>
</dbReference>
<dbReference type="InterPro" id="IPR029068">
    <property type="entry name" value="Glyas_Bleomycin-R_OHBP_Dase"/>
</dbReference>
<accession>A0A5N6T8Z0</accession>